<evidence type="ECO:0000256" key="8">
    <source>
        <dbReference type="RuleBase" id="RU363032"/>
    </source>
</evidence>
<dbReference type="RefSeq" id="WP_053570302.1">
    <property type="nucleotide sequence ID" value="NZ_FCNY02000016.1"/>
</dbReference>
<feature type="transmembrane region" description="Helical" evidence="8">
    <location>
        <begin position="299"/>
        <end position="318"/>
    </location>
</feature>
<feature type="transmembrane region" description="Helical" evidence="8">
    <location>
        <begin position="353"/>
        <end position="374"/>
    </location>
</feature>
<evidence type="ECO:0000313" key="12">
    <source>
        <dbReference type="Proteomes" id="UP000054740"/>
    </source>
</evidence>
<dbReference type="InterPro" id="IPR000515">
    <property type="entry name" value="MetI-like"/>
</dbReference>
<dbReference type="InterPro" id="IPR035906">
    <property type="entry name" value="MetI-like_sf"/>
</dbReference>
<dbReference type="SUPFAM" id="SSF161098">
    <property type="entry name" value="MetI-like"/>
    <property type="match status" value="1"/>
</dbReference>
<evidence type="ECO:0000256" key="4">
    <source>
        <dbReference type="ARBA" id="ARBA00022475"/>
    </source>
</evidence>
<dbReference type="GO" id="GO:0055085">
    <property type="term" value="P:transmembrane transport"/>
    <property type="evidence" value="ECO:0007669"/>
    <property type="project" value="InterPro"/>
</dbReference>
<evidence type="ECO:0000256" key="7">
    <source>
        <dbReference type="ARBA" id="ARBA00023136"/>
    </source>
</evidence>
<dbReference type="GO" id="GO:0005886">
    <property type="term" value="C:plasma membrane"/>
    <property type="evidence" value="ECO:0007669"/>
    <property type="project" value="UniProtKB-SubCell"/>
</dbReference>
<reference evidence="12" key="1">
    <citation type="submission" date="2016-01" db="EMBL/GenBank/DDBJ databases">
        <authorList>
            <person name="Peeters C."/>
        </authorList>
    </citation>
    <scope>NUCLEOTIDE SEQUENCE [LARGE SCALE GENOMIC DNA]</scope>
</reference>
<gene>
    <name evidence="11" type="ORF">AWB70_05415</name>
</gene>
<comment type="similarity">
    <text evidence="2">Belongs to the binding-protein-dependent transport system permease family. CysTW subfamily.</text>
</comment>
<dbReference type="AlphaFoldDB" id="A0A158IUF1"/>
<dbReference type="Gene3D" id="1.10.3720.10">
    <property type="entry name" value="MetI-like"/>
    <property type="match status" value="1"/>
</dbReference>
<feature type="transmembrane region" description="Helical" evidence="8">
    <location>
        <begin position="215"/>
        <end position="235"/>
    </location>
</feature>
<keyword evidence="5 8" id="KW-0812">Transmembrane</keyword>
<keyword evidence="6 8" id="KW-1133">Transmembrane helix</keyword>
<name>A0A158IUF1_CABCO</name>
<feature type="region of interest" description="Disordered" evidence="9">
    <location>
        <begin position="1"/>
        <end position="31"/>
    </location>
</feature>
<evidence type="ECO:0000256" key="2">
    <source>
        <dbReference type="ARBA" id="ARBA00007069"/>
    </source>
</evidence>
<organism evidence="11 12">
    <name type="scientific">Caballeronia cordobensis</name>
    <name type="common">Burkholderia cordobensis</name>
    <dbReference type="NCBI Taxonomy" id="1353886"/>
    <lineage>
        <taxon>Bacteria</taxon>
        <taxon>Pseudomonadati</taxon>
        <taxon>Pseudomonadota</taxon>
        <taxon>Betaproteobacteria</taxon>
        <taxon>Burkholderiales</taxon>
        <taxon>Burkholderiaceae</taxon>
        <taxon>Caballeronia</taxon>
    </lineage>
</organism>
<dbReference type="Pfam" id="PF00528">
    <property type="entry name" value="BPD_transp_1"/>
    <property type="match status" value="1"/>
</dbReference>
<evidence type="ECO:0000256" key="5">
    <source>
        <dbReference type="ARBA" id="ARBA00022692"/>
    </source>
</evidence>
<evidence type="ECO:0000313" key="11">
    <source>
        <dbReference type="EMBL" id="SAL60135.1"/>
    </source>
</evidence>
<evidence type="ECO:0000256" key="1">
    <source>
        <dbReference type="ARBA" id="ARBA00004651"/>
    </source>
</evidence>
<comment type="subcellular location">
    <subcellularLocation>
        <location evidence="1 8">Cell membrane</location>
        <topology evidence="1 8">Multi-pass membrane protein</topology>
    </subcellularLocation>
</comment>
<sequence length="431" mass="46707">MSTATQRAPDVPAQPASARHTRAPRKRRARTRGDVPGAMLLIAPLAIFMAVFFITPIVSLMTRAVWDPVVAVAFPQTAHALAGWREGTPPADAYAAVARDIVEADAAGTLGEAASRLNQDASGMRALMLRTRRHLDELAMNGTPLATPADAKRELIATDPRWGDANTWNVLSRAVRPLTAAYLLRAVDHRSAADGSIVAMSADEGAYVPILARTFWISLIVTAIVVALGYPLTYWLAQLPERRQRRVLMAVLIPFWTSILVRICAWMVVLPREGLVNKIGMSMHLFDSPLALLYNRTGVIISMVHILIPFMVLPLFAVMRGIPSTYQRAAISLGSHPFGAFWRVYVPQTAPGVAAGALLVFISALGYYIAPALLGGAGDQMLSYYVAYFTNTSINWGLAAALSLLLLVATALLFGVYRLLAAWRPGAGREV</sequence>
<keyword evidence="4" id="KW-1003">Cell membrane</keyword>
<evidence type="ECO:0000256" key="6">
    <source>
        <dbReference type="ARBA" id="ARBA00022989"/>
    </source>
</evidence>
<accession>A0A158IUF1</accession>
<feature type="transmembrane region" description="Helical" evidence="8">
    <location>
        <begin position="394"/>
        <end position="420"/>
    </location>
</feature>
<feature type="domain" description="ABC transmembrane type-1" evidence="10">
    <location>
        <begin position="211"/>
        <end position="417"/>
    </location>
</feature>
<feature type="transmembrane region" description="Helical" evidence="8">
    <location>
        <begin position="35"/>
        <end position="58"/>
    </location>
</feature>
<dbReference type="PANTHER" id="PTHR42929">
    <property type="entry name" value="INNER MEMBRANE ABC TRANSPORTER PERMEASE PROTEIN YDCU-RELATED-RELATED"/>
    <property type="match status" value="1"/>
</dbReference>
<dbReference type="PROSITE" id="PS50928">
    <property type="entry name" value="ABC_TM1"/>
    <property type="match status" value="1"/>
</dbReference>
<feature type="transmembrane region" description="Helical" evidence="8">
    <location>
        <begin position="247"/>
        <end position="269"/>
    </location>
</feature>
<dbReference type="PANTHER" id="PTHR42929:SF5">
    <property type="entry name" value="ABC TRANSPORTER PERMEASE PROTEIN"/>
    <property type="match status" value="1"/>
</dbReference>
<evidence type="ECO:0000256" key="9">
    <source>
        <dbReference type="SAM" id="MobiDB-lite"/>
    </source>
</evidence>
<dbReference type="Proteomes" id="UP000054740">
    <property type="component" value="Unassembled WGS sequence"/>
</dbReference>
<proteinExistence type="inferred from homology"/>
<keyword evidence="3 8" id="KW-0813">Transport</keyword>
<keyword evidence="12" id="KW-1185">Reference proteome</keyword>
<dbReference type="CDD" id="cd06261">
    <property type="entry name" value="TM_PBP2"/>
    <property type="match status" value="1"/>
</dbReference>
<dbReference type="EMBL" id="FCNY02000016">
    <property type="protein sequence ID" value="SAL60135.1"/>
    <property type="molecule type" value="Genomic_DNA"/>
</dbReference>
<feature type="compositionally biased region" description="Basic residues" evidence="9">
    <location>
        <begin position="19"/>
        <end position="30"/>
    </location>
</feature>
<evidence type="ECO:0000259" key="10">
    <source>
        <dbReference type="PROSITE" id="PS50928"/>
    </source>
</evidence>
<keyword evidence="7 8" id="KW-0472">Membrane</keyword>
<evidence type="ECO:0000256" key="3">
    <source>
        <dbReference type="ARBA" id="ARBA00022448"/>
    </source>
</evidence>
<protein>
    <submittedName>
        <fullName evidence="11">Binding-protein-dependent transport systems inner membrane component</fullName>
    </submittedName>
</protein>